<name>A0ACD3SM27_9BURK</name>
<protein>
    <submittedName>
        <fullName evidence="1">Enoyl-CoA hydratase</fullName>
    </submittedName>
</protein>
<evidence type="ECO:0000313" key="1">
    <source>
        <dbReference type="EMBL" id="TMS57267.1"/>
    </source>
</evidence>
<accession>A0ACD3SM27</accession>
<dbReference type="Proteomes" id="UP000004277">
    <property type="component" value="Unassembled WGS sequence"/>
</dbReference>
<keyword evidence="2" id="KW-1185">Reference proteome</keyword>
<dbReference type="EMBL" id="AKCV02000025">
    <property type="protein sequence ID" value="TMS57267.1"/>
    <property type="molecule type" value="Genomic_DNA"/>
</dbReference>
<sequence>MSSSASILLQDRPAPGVTRLRLNRPEARNALNTPLRQALAAAFDALDIDDDTRCILLCGEGPCFAAGADIKEMAPLGPTEVNQIGVPRYWRSIAQCSKPVIAAVHGVALGGGCELALHADIILAEANARFGQPEVTVGIMPGGGATQRLMRAMGKYQAMGMLLTGEPLSAQRAYQAGLVTEVVEEGALMERALAMAATIASRPPQAIRFIKEVALAGADASLEAGLMLERRAFEMLFDTADQKEGMQAFMERRTPTFSGA</sequence>
<gene>
    <name evidence="1" type="ORF">MW7_015095</name>
</gene>
<comment type="caution">
    <text evidence="1">The sequence shown here is derived from an EMBL/GenBank/DDBJ whole genome shotgun (WGS) entry which is preliminary data.</text>
</comment>
<proteinExistence type="predicted"/>
<organism evidence="1 2">
    <name type="scientific">Imbroritus primus</name>
    <dbReference type="NCBI Taxonomy" id="3058603"/>
    <lineage>
        <taxon>Bacteria</taxon>
        <taxon>Pseudomonadati</taxon>
        <taxon>Pseudomonadota</taxon>
        <taxon>Betaproteobacteria</taxon>
        <taxon>Burkholderiales</taxon>
        <taxon>Burkholderiaceae</taxon>
        <taxon>Imbroritus</taxon>
    </lineage>
</organism>
<reference evidence="1" key="1">
    <citation type="submission" date="2019-05" db="EMBL/GenBank/DDBJ databases">
        <title>Revised genome assembly of Burkholderiaceae (previously Ralstonia) sp. PBA.</title>
        <authorList>
            <person name="Gan H.M."/>
        </authorList>
    </citation>
    <scope>NUCLEOTIDE SEQUENCE</scope>
    <source>
        <strain evidence="1">PBA</strain>
    </source>
</reference>
<evidence type="ECO:0000313" key="2">
    <source>
        <dbReference type="Proteomes" id="UP000004277"/>
    </source>
</evidence>